<keyword evidence="3" id="KW-1185">Reference proteome</keyword>
<organism evidence="2 3">
    <name type="scientific">Solanum tuberosum</name>
    <name type="common">Potato</name>
    <dbReference type="NCBI Taxonomy" id="4113"/>
    <lineage>
        <taxon>Eukaryota</taxon>
        <taxon>Viridiplantae</taxon>
        <taxon>Streptophyta</taxon>
        <taxon>Embryophyta</taxon>
        <taxon>Tracheophyta</taxon>
        <taxon>Spermatophyta</taxon>
        <taxon>Magnoliopsida</taxon>
        <taxon>eudicotyledons</taxon>
        <taxon>Gunneridae</taxon>
        <taxon>Pentapetalae</taxon>
        <taxon>asterids</taxon>
        <taxon>lamiids</taxon>
        <taxon>Solanales</taxon>
        <taxon>Solanaceae</taxon>
        <taxon>Solanoideae</taxon>
        <taxon>Solaneae</taxon>
        <taxon>Solanum</taxon>
    </lineage>
</organism>
<dbReference type="AlphaFoldDB" id="M1DIP2"/>
<evidence type="ECO:0000313" key="2">
    <source>
        <dbReference type="EnsemblPlants" id="PGSC0003DMT400089681"/>
    </source>
</evidence>
<feature type="region of interest" description="Disordered" evidence="1">
    <location>
        <begin position="43"/>
        <end position="193"/>
    </location>
</feature>
<dbReference type="HOGENOM" id="CLU_1206599_0_0_1"/>
<reference evidence="3" key="1">
    <citation type="journal article" date="2011" name="Nature">
        <title>Genome sequence and analysis of the tuber crop potato.</title>
        <authorList>
            <consortium name="The Potato Genome Sequencing Consortium"/>
        </authorList>
    </citation>
    <scope>NUCLEOTIDE SEQUENCE [LARGE SCALE GENOMIC DNA]</scope>
    <source>
        <strain evidence="3">cv. DM1-3 516 R44</strain>
    </source>
</reference>
<evidence type="ECO:0000256" key="1">
    <source>
        <dbReference type="SAM" id="MobiDB-lite"/>
    </source>
</evidence>
<feature type="compositionally biased region" description="Polar residues" evidence="1">
    <location>
        <begin position="156"/>
        <end position="177"/>
    </location>
</feature>
<dbReference type="PaxDb" id="4113-PGSC0003DMT400089681"/>
<proteinExistence type="predicted"/>
<evidence type="ECO:0008006" key="4">
    <source>
        <dbReference type="Google" id="ProtNLM"/>
    </source>
</evidence>
<protein>
    <recommendedName>
        <fullName evidence="4">Integrase core domain containing protein</fullName>
    </recommendedName>
</protein>
<evidence type="ECO:0000313" key="3">
    <source>
        <dbReference type="Proteomes" id="UP000011115"/>
    </source>
</evidence>
<accession>M1DIP2</accession>
<reference evidence="2" key="2">
    <citation type="submission" date="2015-06" db="UniProtKB">
        <authorList>
            <consortium name="EnsemblPlants"/>
        </authorList>
    </citation>
    <scope>IDENTIFICATION</scope>
    <source>
        <strain evidence="2">DM1-3 516 R44</strain>
    </source>
</reference>
<dbReference type="PANTHER" id="PTHR33180">
    <property type="entry name" value="PHOTOSYSTEM II CP43 REACTION CENTER PROTEIN"/>
    <property type="match status" value="1"/>
</dbReference>
<feature type="compositionally biased region" description="Pro residues" evidence="1">
    <location>
        <begin position="180"/>
        <end position="193"/>
    </location>
</feature>
<dbReference type="Gramene" id="PGSC0003DMT400089681">
    <property type="protein sequence ID" value="PGSC0003DMT400089681"/>
    <property type="gene ID" value="PGSC0003DMG400039252"/>
</dbReference>
<dbReference type="PANTHER" id="PTHR33180:SF31">
    <property type="entry name" value="POLYPROTEIN PROTEIN"/>
    <property type="match status" value="1"/>
</dbReference>
<dbReference type="EnsemblPlants" id="PGSC0003DMT400089681">
    <property type="protein sequence ID" value="PGSC0003DMT400089681"/>
    <property type="gene ID" value="PGSC0003DMG400039252"/>
</dbReference>
<sequence>MDTTSLKGTKRLKRRRNKGLRIAESTWQVAEGSYFAFCSSVLSPEGKDQVGGQREQSMHRREVSRSSTMSPNDPEHGKVEAIVRTNLTEPPQKKAKGISINEGGSNPPKRREDELQPGDKGKRKKHIARKGAAIEPYFSEPEEAQPLFNRKDALLASSQSTNTSTPSAATHLTTDSVPAQAPPVTPALPIVPPPRLLNKLKGDGLRTIIEEKVLSMEGLEGKHPDVLETL</sequence>
<feature type="compositionally biased region" description="Basic and acidic residues" evidence="1">
    <location>
        <begin position="109"/>
        <end position="120"/>
    </location>
</feature>
<dbReference type="Proteomes" id="UP000011115">
    <property type="component" value="Unassembled WGS sequence"/>
</dbReference>
<name>M1DIP2_SOLTU</name>
<dbReference type="InParanoid" id="M1DIP2"/>